<gene>
    <name evidence="5" type="ORF">J9253_02410</name>
</gene>
<evidence type="ECO:0000256" key="2">
    <source>
        <dbReference type="ARBA" id="ARBA00023114"/>
    </source>
</evidence>
<dbReference type="InterPro" id="IPR011250">
    <property type="entry name" value="OMP/PagP_B-barrel"/>
</dbReference>
<comment type="similarity">
    <text evidence="1">Belongs to the outer membrane OOP (TC 1.B.6) superfamily. OmpA family.</text>
</comment>
<keyword evidence="2" id="KW-0812">Transmembrane</keyword>
<evidence type="ECO:0000259" key="4">
    <source>
        <dbReference type="Pfam" id="PF01389"/>
    </source>
</evidence>
<name>A0ABX7WX01_9GAMM</name>
<keyword evidence="2" id="KW-0813">Transport</keyword>
<reference evidence="5 6" key="1">
    <citation type="submission" date="2021-04" db="EMBL/GenBank/DDBJ databases">
        <title>Genomics, taxonomy and metabolism of representatives of sulfur bacteria of the genus Thiothrix: Thiothrix fructosivorans QT, Thiothrix unzii A1T and three new species, Thiothrix subterranea sp. nov., Thiothrix litoralis sp. nov. and 'Candidatus Thiothrix anitrata' sp. nov.</title>
        <authorList>
            <person name="Ravin N.V."/>
            <person name="Smolyakov D."/>
            <person name="Rudenko T.S."/>
            <person name="Mardanov A.V."/>
            <person name="Beletsky A.V."/>
            <person name="Markov N.D."/>
            <person name="Fomenkov A.I."/>
            <person name="Roberts R.J."/>
            <person name="Karnachuk O.V."/>
            <person name="Novikov A."/>
            <person name="Grabovich M.Y."/>
        </authorList>
    </citation>
    <scope>NUCLEOTIDE SEQUENCE [LARGE SCALE GENOMIC DNA]</scope>
    <source>
        <strain evidence="5 6">AS</strain>
    </source>
</reference>
<keyword evidence="3" id="KW-0732">Signal</keyword>
<evidence type="ECO:0000256" key="1">
    <source>
        <dbReference type="ARBA" id="ARBA00005710"/>
    </source>
</evidence>
<dbReference type="RefSeq" id="WP_210223143.1">
    <property type="nucleotide sequence ID" value="NZ_CP072801.1"/>
</dbReference>
<feature type="domain" description="Outer membrane protein OmpA-like transmembrane" evidence="4">
    <location>
        <begin position="34"/>
        <end position="227"/>
    </location>
</feature>
<dbReference type="Pfam" id="PF01389">
    <property type="entry name" value="OmpA_membrane"/>
    <property type="match status" value="1"/>
</dbReference>
<dbReference type="Proteomes" id="UP000672039">
    <property type="component" value="Chromosome"/>
</dbReference>
<feature type="chain" id="PRO_5046759239" description="Outer membrane protein OmpA-like transmembrane domain-containing protein" evidence="3">
    <location>
        <begin position="22"/>
        <end position="230"/>
    </location>
</feature>
<dbReference type="InterPro" id="IPR000498">
    <property type="entry name" value="OmpA-like_TM_dom"/>
</dbReference>
<evidence type="ECO:0000313" key="6">
    <source>
        <dbReference type="Proteomes" id="UP000672039"/>
    </source>
</evidence>
<proteinExistence type="inferred from homology"/>
<keyword evidence="2" id="KW-0626">Porin</keyword>
<dbReference type="SUPFAM" id="SSF56925">
    <property type="entry name" value="OMPA-like"/>
    <property type="match status" value="1"/>
</dbReference>
<dbReference type="EMBL" id="CP072801">
    <property type="protein sequence ID" value="QTR46823.1"/>
    <property type="molecule type" value="Genomic_DNA"/>
</dbReference>
<evidence type="ECO:0000313" key="5">
    <source>
        <dbReference type="EMBL" id="QTR46823.1"/>
    </source>
</evidence>
<keyword evidence="6" id="KW-1185">Reference proteome</keyword>
<protein>
    <recommendedName>
        <fullName evidence="4">Outer membrane protein OmpA-like transmembrane domain-containing protein</fullName>
    </recommendedName>
</protein>
<dbReference type="Gene3D" id="2.40.160.20">
    <property type="match status" value="1"/>
</dbReference>
<organism evidence="5 6">
    <name type="scientific">Thiothrix litoralis</name>
    <dbReference type="NCBI Taxonomy" id="2891210"/>
    <lineage>
        <taxon>Bacteria</taxon>
        <taxon>Pseudomonadati</taxon>
        <taxon>Pseudomonadota</taxon>
        <taxon>Gammaproteobacteria</taxon>
        <taxon>Thiotrichales</taxon>
        <taxon>Thiotrichaceae</taxon>
        <taxon>Thiothrix</taxon>
    </lineage>
</organism>
<evidence type="ECO:0000256" key="3">
    <source>
        <dbReference type="SAM" id="SignalP"/>
    </source>
</evidence>
<sequence length="230" mass="23140">MKTLISCSLAGMALWANAAFAGGMEGYGVPSNVSLYAGASAGMASQDGACVADSTSSNCEDSATGSKFFAGLRATPNHNGFLATPGGVIPSASLPTLGIEVGHMDLGESTANGTAGRSGIYDSKLSSELSASYLAGVGYVPVAPRTELLGKVGAAYWKQNGSKTVAEDPSMDTISTNSGLGMLLGGGAQVQVNPNLSLRGEYEHVFGTATDTPYESDAGLLSVGAVFSTF</sequence>
<accession>A0ABX7WX01</accession>
<keyword evidence="2" id="KW-0406">Ion transport</keyword>
<feature type="signal peptide" evidence="3">
    <location>
        <begin position="1"/>
        <end position="21"/>
    </location>
</feature>